<sequence length="74" mass="8316">MKYLQLGAAEISADVRRSLDGNCKKQTGVDASRQQRAAAKGCRSAVKDLENSHGRQLRSFCERLKEVRRRWAGP</sequence>
<organism evidence="1 2">
    <name type="scientific">Carpinus fangiana</name>
    <dbReference type="NCBI Taxonomy" id="176857"/>
    <lineage>
        <taxon>Eukaryota</taxon>
        <taxon>Viridiplantae</taxon>
        <taxon>Streptophyta</taxon>
        <taxon>Embryophyta</taxon>
        <taxon>Tracheophyta</taxon>
        <taxon>Spermatophyta</taxon>
        <taxon>Magnoliopsida</taxon>
        <taxon>eudicotyledons</taxon>
        <taxon>Gunneridae</taxon>
        <taxon>Pentapetalae</taxon>
        <taxon>rosids</taxon>
        <taxon>fabids</taxon>
        <taxon>Fagales</taxon>
        <taxon>Betulaceae</taxon>
        <taxon>Carpinus</taxon>
    </lineage>
</organism>
<evidence type="ECO:0000313" key="2">
    <source>
        <dbReference type="Proteomes" id="UP000327013"/>
    </source>
</evidence>
<proteinExistence type="predicted"/>
<dbReference type="Proteomes" id="UP000327013">
    <property type="component" value="Chromosome 8"/>
</dbReference>
<accession>A0A5N6RVT9</accession>
<dbReference type="AlphaFoldDB" id="A0A5N6RVT9"/>
<evidence type="ECO:0000313" key="1">
    <source>
        <dbReference type="EMBL" id="KAE8125333.1"/>
    </source>
</evidence>
<reference evidence="1 2" key="1">
    <citation type="submission" date="2019-06" db="EMBL/GenBank/DDBJ databases">
        <title>A chromosomal-level reference genome of Carpinus fangiana (Coryloideae, Betulaceae).</title>
        <authorList>
            <person name="Yang X."/>
            <person name="Wang Z."/>
            <person name="Zhang L."/>
            <person name="Hao G."/>
            <person name="Liu J."/>
            <person name="Yang Y."/>
        </authorList>
    </citation>
    <scope>NUCLEOTIDE SEQUENCE [LARGE SCALE GENOMIC DNA]</scope>
    <source>
        <strain evidence="1">Cfa_2016G</strain>
        <tissue evidence="1">Leaf</tissue>
    </source>
</reference>
<name>A0A5N6RVT9_9ROSI</name>
<protein>
    <submittedName>
        <fullName evidence="1">Uncharacterized protein</fullName>
    </submittedName>
</protein>
<gene>
    <name evidence="1" type="ORF">FH972_020155</name>
</gene>
<keyword evidence="2" id="KW-1185">Reference proteome</keyword>
<dbReference type="EMBL" id="CM017328">
    <property type="protein sequence ID" value="KAE8125333.1"/>
    <property type="molecule type" value="Genomic_DNA"/>
</dbReference>